<organism evidence="7 8">
    <name type="scientific">Plectosphaerella plurivora</name>
    <dbReference type="NCBI Taxonomy" id="936078"/>
    <lineage>
        <taxon>Eukaryota</taxon>
        <taxon>Fungi</taxon>
        <taxon>Dikarya</taxon>
        <taxon>Ascomycota</taxon>
        <taxon>Pezizomycotina</taxon>
        <taxon>Sordariomycetes</taxon>
        <taxon>Hypocreomycetidae</taxon>
        <taxon>Glomerellales</taxon>
        <taxon>Plectosphaerellaceae</taxon>
        <taxon>Plectosphaerella</taxon>
    </lineage>
</organism>
<dbReference type="InterPro" id="IPR041542">
    <property type="entry name" value="GH43_C2"/>
</dbReference>
<dbReference type="GO" id="GO:0004553">
    <property type="term" value="F:hydrolase activity, hydrolyzing O-glycosyl compounds"/>
    <property type="evidence" value="ECO:0007669"/>
    <property type="project" value="InterPro"/>
</dbReference>
<dbReference type="InterPro" id="IPR023296">
    <property type="entry name" value="Glyco_hydro_beta-prop_sf"/>
</dbReference>
<dbReference type="CDD" id="cd18833">
    <property type="entry name" value="GH43_PcXyl-like"/>
    <property type="match status" value="1"/>
</dbReference>
<dbReference type="SUPFAM" id="SSF49899">
    <property type="entry name" value="Concanavalin A-like lectins/glucanases"/>
    <property type="match status" value="1"/>
</dbReference>
<evidence type="ECO:0000256" key="3">
    <source>
        <dbReference type="ARBA" id="ARBA00023295"/>
    </source>
</evidence>
<dbReference type="GO" id="GO:0005975">
    <property type="term" value="P:carbohydrate metabolic process"/>
    <property type="evidence" value="ECO:0007669"/>
    <property type="project" value="InterPro"/>
</dbReference>
<dbReference type="Gene3D" id="2.115.10.20">
    <property type="entry name" value="Glycosyl hydrolase domain, family 43"/>
    <property type="match status" value="1"/>
</dbReference>
<protein>
    <submittedName>
        <fullName evidence="7">Xylosidase/arabinosidase</fullName>
    </submittedName>
</protein>
<keyword evidence="5" id="KW-0732">Signal</keyword>
<keyword evidence="8" id="KW-1185">Reference proteome</keyword>
<evidence type="ECO:0000256" key="1">
    <source>
        <dbReference type="ARBA" id="ARBA00009865"/>
    </source>
</evidence>
<feature type="domain" description="Beta-xylosidase C-terminal Concanavalin A-like" evidence="6">
    <location>
        <begin position="386"/>
        <end position="576"/>
    </location>
</feature>
<dbReference type="InterPro" id="IPR051795">
    <property type="entry name" value="Glycosyl_Hydrlase_43"/>
</dbReference>
<feature type="signal peptide" evidence="5">
    <location>
        <begin position="1"/>
        <end position="19"/>
    </location>
</feature>
<dbReference type="PANTHER" id="PTHR42812:SF17">
    <property type="entry name" value="BETA-XYLOSIDASE C-TERMINAL CONCANAVALIN A-LIKE DOMAIN-CONTAINING PROTEIN-RELATED"/>
    <property type="match status" value="1"/>
</dbReference>
<evidence type="ECO:0000256" key="5">
    <source>
        <dbReference type="SAM" id="SignalP"/>
    </source>
</evidence>
<comment type="caution">
    <text evidence="7">The sequence shown here is derived from an EMBL/GenBank/DDBJ whole genome shotgun (WGS) entry which is preliminary data.</text>
</comment>
<evidence type="ECO:0000259" key="6">
    <source>
        <dbReference type="Pfam" id="PF17851"/>
    </source>
</evidence>
<evidence type="ECO:0000256" key="4">
    <source>
        <dbReference type="PIRSR" id="PIRSR606710-2"/>
    </source>
</evidence>
<dbReference type="InterPro" id="IPR013320">
    <property type="entry name" value="ConA-like_dom_sf"/>
</dbReference>
<evidence type="ECO:0000256" key="2">
    <source>
        <dbReference type="ARBA" id="ARBA00022801"/>
    </source>
</evidence>
<proteinExistence type="inferred from homology"/>
<name>A0A9P8V3H5_9PEZI</name>
<reference evidence="7" key="1">
    <citation type="journal article" date="2021" name="Nat. Commun.">
        <title>Genetic determinants of endophytism in the Arabidopsis root mycobiome.</title>
        <authorList>
            <person name="Mesny F."/>
            <person name="Miyauchi S."/>
            <person name="Thiergart T."/>
            <person name="Pickel B."/>
            <person name="Atanasova L."/>
            <person name="Karlsson M."/>
            <person name="Huettel B."/>
            <person name="Barry K.W."/>
            <person name="Haridas S."/>
            <person name="Chen C."/>
            <person name="Bauer D."/>
            <person name="Andreopoulos W."/>
            <person name="Pangilinan J."/>
            <person name="LaButti K."/>
            <person name="Riley R."/>
            <person name="Lipzen A."/>
            <person name="Clum A."/>
            <person name="Drula E."/>
            <person name="Henrissat B."/>
            <person name="Kohler A."/>
            <person name="Grigoriev I.V."/>
            <person name="Martin F.M."/>
            <person name="Hacquard S."/>
        </authorList>
    </citation>
    <scope>NUCLEOTIDE SEQUENCE</scope>
    <source>
        <strain evidence="7">MPI-SDFR-AT-0117</strain>
    </source>
</reference>
<dbReference type="Pfam" id="PF04616">
    <property type="entry name" value="Glyco_hydro_43"/>
    <property type="match status" value="1"/>
</dbReference>
<dbReference type="OrthoDB" id="2139957at2759"/>
<dbReference type="Pfam" id="PF17851">
    <property type="entry name" value="GH43_C2"/>
    <property type="match status" value="1"/>
</dbReference>
<accession>A0A9P8V3H5</accession>
<comment type="similarity">
    <text evidence="1">Belongs to the glycosyl hydrolase 43 family.</text>
</comment>
<evidence type="ECO:0000313" key="8">
    <source>
        <dbReference type="Proteomes" id="UP000770015"/>
    </source>
</evidence>
<dbReference type="PANTHER" id="PTHR42812">
    <property type="entry name" value="BETA-XYLOSIDASE"/>
    <property type="match status" value="1"/>
</dbReference>
<dbReference type="Gene3D" id="2.60.120.200">
    <property type="match status" value="1"/>
</dbReference>
<dbReference type="InterPro" id="IPR006710">
    <property type="entry name" value="Glyco_hydro_43"/>
</dbReference>
<sequence>MSMMKPLAFAVLLWQIVSAAGARLNSTYTNPVLPGWNSDPSCVFVPEWDNTTFCSVSNFMFFPGAPIYASKDLMNWKHVSHVHSRPEQVPRMTYATTGQLEGLWAPTLRFYNGVFYYATSYIREDNWSPIILIFNSTNPYDNDAWSDPLIVTYPTPSPYIDPDFFIDIDGTLYVSVAGDTILQSAVDLETGEAGELYSIWTGTGGRNPEGPRVILKDEWYYLLISEEGTEVNHTVTIGRSRDVKGPYESWGNNPLQTNRGTDEYIQCVGHDDVFQDADGNWWGISLGTRSGPEWEVYPMGREGLLFPVTWKEGKWPIFANITGRMEGWPITLRDRDEVPGTGPWLGDPDEYDFEAGSVHPRNLGFWRPPREDLFTISPEGHENTLRLTPSRINLTGDADFTDNREGLTFVGRKQTDTVFEFTLDFDFHPIEEESEAGISVFLNQWQHIDLGIVALTDQSGIRRSFLRFRTELLGRHKYPDRWPAIIPQPPTVVQEIPCSWRGRKIRLRAEAKDWTSFELSAEPVGAPGERVQFDKVDAIIVTGASGMFVGTLLGAYATKNGGDGDDPAYISRWRYNGIAQALSPTEYIPSSEHPMPELRDI</sequence>
<feature type="chain" id="PRO_5040134178" evidence="5">
    <location>
        <begin position="20"/>
        <end position="601"/>
    </location>
</feature>
<dbReference type="AlphaFoldDB" id="A0A9P8V3H5"/>
<dbReference type="Proteomes" id="UP000770015">
    <property type="component" value="Unassembled WGS sequence"/>
</dbReference>
<keyword evidence="2" id="KW-0378">Hydrolase</keyword>
<evidence type="ECO:0000313" key="7">
    <source>
        <dbReference type="EMBL" id="KAH6670864.1"/>
    </source>
</evidence>
<feature type="site" description="Important for catalytic activity, responsible for pKa modulation of the active site Glu and correct orientation of both the proton donor and substrate" evidence="4">
    <location>
        <position position="161"/>
    </location>
</feature>
<keyword evidence="3" id="KW-0326">Glycosidase</keyword>
<dbReference type="SUPFAM" id="SSF75005">
    <property type="entry name" value="Arabinanase/levansucrase/invertase"/>
    <property type="match status" value="1"/>
</dbReference>
<dbReference type="EMBL" id="JAGSXJ010000029">
    <property type="protein sequence ID" value="KAH6670864.1"/>
    <property type="molecule type" value="Genomic_DNA"/>
</dbReference>
<gene>
    <name evidence="7" type="ORF">F5X68DRAFT_224748</name>
</gene>